<proteinExistence type="predicted"/>
<dbReference type="PANTHER" id="PTHR20921">
    <property type="entry name" value="TRANSMEMBRANE PROTEIN 222"/>
    <property type="match status" value="1"/>
</dbReference>
<feature type="transmembrane region" description="Helical" evidence="1">
    <location>
        <begin position="174"/>
        <end position="192"/>
    </location>
</feature>
<keyword evidence="1" id="KW-0472">Membrane</keyword>
<sequence>MASTSPTTPNNSTIVLAKIDPQRERYPFCVVWTPIPILSWILPMVGHIGICDSQGIIHDFAGSYFISEDSMLFGDPVKYWDLSSQIFPRIQELQVLHGYDAQTALRQYDDAVRGTTKYFRAAEQYNFFTNNCHSYVGAVMEAANFQRSRWGMVKIVFYMMFYGRYISMGRFLKAHLPFLVLCVVAVALGVGVSSA</sequence>
<dbReference type="InterPro" id="IPR008496">
    <property type="entry name" value="TMEM222/RTE1"/>
</dbReference>
<evidence type="ECO:0000313" key="3">
    <source>
        <dbReference type="Proteomes" id="UP000051952"/>
    </source>
</evidence>
<evidence type="ECO:0000313" key="2">
    <source>
        <dbReference type="EMBL" id="CUG37255.1"/>
    </source>
</evidence>
<dbReference type="PANTHER" id="PTHR20921:SF0">
    <property type="entry name" value="TRANSMEMBRANE PROTEIN 222"/>
    <property type="match status" value="1"/>
</dbReference>
<gene>
    <name evidence="2" type="ORF">BSAL_78410</name>
</gene>
<dbReference type="Proteomes" id="UP000051952">
    <property type="component" value="Unassembled WGS sequence"/>
</dbReference>
<dbReference type="EMBL" id="CYKH01000771">
    <property type="protein sequence ID" value="CUG37255.1"/>
    <property type="molecule type" value="Genomic_DNA"/>
</dbReference>
<dbReference type="VEuPathDB" id="TriTrypDB:BSAL_78410"/>
<evidence type="ECO:0000256" key="1">
    <source>
        <dbReference type="SAM" id="Phobius"/>
    </source>
</evidence>
<dbReference type="Pfam" id="PF05608">
    <property type="entry name" value="RTE1"/>
    <property type="match status" value="1"/>
</dbReference>
<accession>A0A0S4IX94</accession>
<keyword evidence="1" id="KW-1133">Transmembrane helix</keyword>
<name>A0A0S4IX94_BODSA</name>
<keyword evidence="1" id="KW-0812">Transmembrane</keyword>
<reference evidence="3" key="1">
    <citation type="submission" date="2015-09" db="EMBL/GenBank/DDBJ databases">
        <authorList>
            <consortium name="Pathogen Informatics"/>
        </authorList>
    </citation>
    <scope>NUCLEOTIDE SEQUENCE [LARGE SCALE GENOMIC DNA]</scope>
    <source>
        <strain evidence="3">Lake Konstanz</strain>
    </source>
</reference>
<organism evidence="2 3">
    <name type="scientific">Bodo saltans</name>
    <name type="common">Flagellated protozoan</name>
    <dbReference type="NCBI Taxonomy" id="75058"/>
    <lineage>
        <taxon>Eukaryota</taxon>
        <taxon>Discoba</taxon>
        <taxon>Euglenozoa</taxon>
        <taxon>Kinetoplastea</taxon>
        <taxon>Metakinetoplastina</taxon>
        <taxon>Eubodonida</taxon>
        <taxon>Bodonidae</taxon>
        <taxon>Bodo</taxon>
    </lineage>
</organism>
<dbReference type="OMA" id="GKMKQFH"/>
<dbReference type="AlphaFoldDB" id="A0A0S4IX94"/>
<dbReference type="OrthoDB" id="267284at2759"/>
<protein>
    <submittedName>
        <fullName evidence="2">GPI-anchored surface protein, putative</fullName>
    </submittedName>
</protein>
<keyword evidence="3" id="KW-1185">Reference proteome</keyword>